<keyword evidence="4" id="KW-1185">Reference proteome</keyword>
<keyword evidence="1" id="KW-0812">Transmembrane</keyword>
<reference evidence="3 4" key="2">
    <citation type="submission" date="2024-07" db="EMBL/GenBank/DDBJ databases">
        <authorList>
            <person name="Akdeniz Z."/>
        </authorList>
    </citation>
    <scope>NUCLEOTIDE SEQUENCE [LARGE SCALE GENOMIC DNA]</scope>
</reference>
<gene>
    <name evidence="2" type="ORF">HINF_LOCUS49036</name>
    <name evidence="3" type="ORF">HINF_LOCUS53796</name>
</gene>
<accession>A0AA86UR73</accession>
<dbReference type="Proteomes" id="UP001642409">
    <property type="component" value="Unassembled WGS sequence"/>
</dbReference>
<feature type="transmembrane region" description="Helical" evidence="1">
    <location>
        <begin position="80"/>
        <end position="105"/>
    </location>
</feature>
<evidence type="ECO:0000256" key="1">
    <source>
        <dbReference type="SAM" id="Phobius"/>
    </source>
</evidence>
<sequence length="125" mass="14608">MSSSVRVRWSKITFTSQLNSLSSNSEPSLWQSVLDFAKQNPCFMKMFIASTLWKVASWPNMSSLYRFRVVTSVMDWSMNFWMSLVTSFWSIFGSTYFNTSGFAWIRFFKSSQLSVSIHDNIFKNN</sequence>
<name>A0AA86UR73_9EUKA</name>
<evidence type="ECO:0000313" key="3">
    <source>
        <dbReference type="EMBL" id="CAL6069056.1"/>
    </source>
</evidence>
<dbReference type="EMBL" id="CATOUU010000940">
    <property type="protein sequence ID" value="CAI9961391.1"/>
    <property type="molecule type" value="Genomic_DNA"/>
</dbReference>
<evidence type="ECO:0000313" key="2">
    <source>
        <dbReference type="EMBL" id="CAI9961391.1"/>
    </source>
</evidence>
<proteinExistence type="predicted"/>
<reference evidence="2" key="1">
    <citation type="submission" date="2023-06" db="EMBL/GenBank/DDBJ databases">
        <authorList>
            <person name="Kurt Z."/>
        </authorList>
    </citation>
    <scope>NUCLEOTIDE SEQUENCE</scope>
</reference>
<dbReference type="EMBL" id="CAXDID020000276">
    <property type="protein sequence ID" value="CAL6069056.1"/>
    <property type="molecule type" value="Genomic_DNA"/>
</dbReference>
<keyword evidence="1" id="KW-1133">Transmembrane helix</keyword>
<organism evidence="2">
    <name type="scientific">Hexamita inflata</name>
    <dbReference type="NCBI Taxonomy" id="28002"/>
    <lineage>
        <taxon>Eukaryota</taxon>
        <taxon>Metamonada</taxon>
        <taxon>Diplomonadida</taxon>
        <taxon>Hexamitidae</taxon>
        <taxon>Hexamitinae</taxon>
        <taxon>Hexamita</taxon>
    </lineage>
</organism>
<comment type="caution">
    <text evidence="2">The sequence shown here is derived from an EMBL/GenBank/DDBJ whole genome shotgun (WGS) entry which is preliminary data.</text>
</comment>
<protein>
    <submittedName>
        <fullName evidence="3">Hypothetical_protein</fullName>
    </submittedName>
</protein>
<keyword evidence="1" id="KW-0472">Membrane</keyword>
<evidence type="ECO:0000313" key="4">
    <source>
        <dbReference type="Proteomes" id="UP001642409"/>
    </source>
</evidence>
<dbReference type="AlphaFoldDB" id="A0AA86UR73"/>